<keyword evidence="3" id="KW-1185">Reference proteome</keyword>
<reference evidence="2 3" key="1">
    <citation type="journal article" date="2013" name="Int. J. Syst. Evol. Microbiol.">
        <title>Ilumatobacter nonamiense sp. nov. and Ilumatobacter coccineum sp. nov., isolated from seashore sand.</title>
        <authorList>
            <person name="Matsumoto A."/>
            <person name="Kasai H."/>
            <person name="Matsuo Y."/>
            <person name="Shizuri Y."/>
            <person name="Ichikawa N."/>
            <person name="Fujita N."/>
            <person name="Omura S."/>
            <person name="Takahashi Y."/>
        </authorList>
    </citation>
    <scope>NUCLEOTIDE SEQUENCE [LARGE SCALE GENOMIC DNA]</scope>
    <source>
        <strain evidence="3">NBRC 103263 / KCTC 29153 / YM16-304</strain>
    </source>
</reference>
<organism evidence="2 3">
    <name type="scientific">Ilumatobacter coccineus (strain NBRC 103263 / KCTC 29153 / YM16-304)</name>
    <dbReference type="NCBI Taxonomy" id="1313172"/>
    <lineage>
        <taxon>Bacteria</taxon>
        <taxon>Bacillati</taxon>
        <taxon>Actinomycetota</taxon>
        <taxon>Acidimicrobiia</taxon>
        <taxon>Acidimicrobiales</taxon>
        <taxon>Ilumatobacteraceae</taxon>
        <taxon>Ilumatobacter</taxon>
    </lineage>
</organism>
<dbReference type="OrthoDB" id="9799416at2"/>
<dbReference type="KEGG" id="aym:YM304_31440"/>
<dbReference type="Proteomes" id="UP000011863">
    <property type="component" value="Chromosome"/>
</dbReference>
<name>A0A6C7EFR4_ILUCY</name>
<feature type="region of interest" description="Disordered" evidence="1">
    <location>
        <begin position="82"/>
        <end position="101"/>
    </location>
</feature>
<proteinExistence type="predicted"/>
<evidence type="ECO:0000256" key="1">
    <source>
        <dbReference type="SAM" id="MobiDB-lite"/>
    </source>
</evidence>
<evidence type="ECO:0008006" key="4">
    <source>
        <dbReference type="Google" id="ProtNLM"/>
    </source>
</evidence>
<accession>A0A6C7EFR4</accession>
<gene>
    <name evidence="2" type="ORF">YM304_31440</name>
</gene>
<dbReference type="EMBL" id="AP012057">
    <property type="protein sequence ID" value="BAN03458.1"/>
    <property type="molecule type" value="Genomic_DNA"/>
</dbReference>
<sequence length="117" mass="12886">MPDLRRLTTPQLVRDVIAAELDAAREADDPWPHLERAHIASQPWAWPHTRVHAAMFATAIRQRDRREAVGQVVRIVVAGPGSLAGRYPSGNTGRSDVPLTQVAPVPDDLRALLDQTT</sequence>
<dbReference type="InterPro" id="IPR022172">
    <property type="entry name" value="DUF3703"/>
</dbReference>
<evidence type="ECO:0000313" key="3">
    <source>
        <dbReference type="Proteomes" id="UP000011863"/>
    </source>
</evidence>
<dbReference type="AlphaFoldDB" id="A0A6C7EFR4"/>
<dbReference type="Pfam" id="PF12487">
    <property type="entry name" value="DUF3703"/>
    <property type="match status" value="1"/>
</dbReference>
<dbReference type="RefSeq" id="WP_015442705.1">
    <property type="nucleotide sequence ID" value="NC_020520.1"/>
</dbReference>
<evidence type="ECO:0000313" key="2">
    <source>
        <dbReference type="EMBL" id="BAN03458.1"/>
    </source>
</evidence>
<protein>
    <recommendedName>
        <fullName evidence="4">DUF3703 domain-containing protein</fullName>
    </recommendedName>
</protein>